<name>A0A5C6A8J6_9BACT</name>
<evidence type="ECO:0000313" key="2">
    <source>
        <dbReference type="Proteomes" id="UP000316213"/>
    </source>
</evidence>
<protein>
    <recommendedName>
        <fullName evidence="3">Tetratricopeptide repeat protein</fullName>
    </recommendedName>
</protein>
<gene>
    <name evidence="1" type="ORF">Pla100_33590</name>
</gene>
<dbReference type="InterPro" id="IPR011990">
    <property type="entry name" value="TPR-like_helical_dom_sf"/>
</dbReference>
<dbReference type="AlphaFoldDB" id="A0A5C6A8J6"/>
<evidence type="ECO:0000313" key="1">
    <source>
        <dbReference type="EMBL" id="TWT95717.1"/>
    </source>
</evidence>
<proteinExistence type="predicted"/>
<dbReference type="Gene3D" id="1.25.40.10">
    <property type="entry name" value="Tetratricopeptide repeat domain"/>
    <property type="match status" value="1"/>
</dbReference>
<dbReference type="EMBL" id="SJPM01000006">
    <property type="protein sequence ID" value="TWT95717.1"/>
    <property type="molecule type" value="Genomic_DNA"/>
</dbReference>
<dbReference type="OrthoDB" id="212511at2"/>
<organism evidence="1 2">
    <name type="scientific">Neorhodopirellula pilleata</name>
    <dbReference type="NCBI Taxonomy" id="2714738"/>
    <lineage>
        <taxon>Bacteria</taxon>
        <taxon>Pseudomonadati</taxon>
        <taxon>Planctomycetota</taxon>
        <taxon>Planctomycetia</taxon>
        <taxon>Pirellulales</taxon>
        <taxon>Pirellulaceae</taxon>
        <taxon>Neorhodopirellula</taxon>
    </lineage>
</organism>
<reference evidence="1 2" key="1">
    <citation type="submission" date="2019-02" db="EMBL/GenBank/DDBJ databases">
        <title>Deep-cultivation of Planctomycetes and their phenomic and genomic characterization uncovers novel biology.</title>
        <authorList>
            <person name="Wiegand S."/>
            <person name="Jogler M."/>
            <person name="Boedeker C."/>
            <person name="Pinto D."/>
            <person name="Vollmers J."/>
            <person name="Rivas-Marin E."/>
            <person name="Kohn T."/>
            <person name="Peeters S.H."/>
            <person name="Heuer A."/>
            <person name="Rast P."/>
            <person name="Oberbeckmann S."/>
            <person name="Bunk B."/>
            <person name="Jeske O."/>
            <person name="Meyerdierks A."/>
            <person name="Storesund J.E."/>
            <person name="Kallscheuer N."/>
            <person name="Luecker S."/>
            <person name="Lage O.M."/>
            <person name="Pohl T."/>
            <person name="Merkel B.J."/>
            <person name="Hornburger P."/>
            <person name="Mueller R.-W."/>
            <person name="Bruemmer F."/>
            <person name="Labrenz M."/>
            <person name="Spormann A.M."/>
            <person name="Op Den Camp H."/>
            <person name="Overmann J."/>
            <person name="Amann R."/>
            <person name="Jetten M.S.M."/>
            <person name="Mascher T."/>
            <person name="Medema M.H."/>
            <person name="Devos D.P."/>
            <person name="Kaster A.-K."/>
            <person name="Ovreas L."/>
            <person name="Rohde M."/>
            <person name="Galperin M.Y."/>
            <person name="Jogler C."/>
        </authorList>
    </citation>
    <scope>NUCLEOTIDE SEQUENCE [LARGE SCALE GENOMIC DNA]</scope>
    <source>
        <strain evidence="1 2">Pla100</strain>
    </source>
</reference>
<keyword evidence="2" id="KW-1185">Reference proteome</keyword>
<evidence type="ECO:0008006" key="3">
    <source>
        <dbReference type="Google" id="ProtNLM"/>
    </source>
</evidence>
<accession>A0A5C6A8J6</accession>
<dbReference type="Proteomes" id="UP000316213">
    <property type="component" value="Unassembled WGS sequence"/>
</dbReference>
<sequence length="590" mass="67070">MTTPFWLFSVLFGISLPLSMGCRDESTTLRRIQSQRQIALQQATRQDHLGEVVSLLQQYVGLNEQKARQQITYHLNQWENEQTTGKADGATKTDGGGKMPEIASTLTDVIPAEQLDELINRSEFMTSDVPLLRDAYLFNRLLGWVDAPGRDDPLFTDWLNEMRKSPPGNLSEADVDRLQTATRLFDWTVRNIALEPDTGGFPPNMPRPNLPLGMEMQGPGYRQTDYQTLWRGIGDWQQRAGVFTQLCMQAGIPTAVLATQSEDTGQRTPWSVGALIGDQIYLFHPQLGLPIPGPEQVGIATLEQARKDASVMRRLDVAGFFDFPLSRTDIQQSIALLNVRAETISPRMKALQSNLTGDRRMTLWIDSADWAKRIDNVPGIAGVRIWLVPTLAEVYAATMDMMAERDPLFSFWYRSRFAVLESQESMGNNLANGRWRHLHGQFADDETEGQDGARTHYLEQRAPEFEIEDLRINVELQKQYGIRRGLGMQPEEYDRQLAQVQGFMRLGKRTATYWLALVQYDDGRYETATNWFAKRVLDEEQRSYWENSAIYNAARSEEAQGNVDAAIERLKTNDPVYGHGNRLRARLLSK</sequence>
<comment type="caution">
    <text evidence="1">The sequence shown here is derived from an EMBL/GenBank/DDBJ whole genome shotgun (WGS) entry which is preliminary data.</text>
</comment>